<dbReference type="AlphaFoldDB" id="A0A857EUD3"/>
<feature type="domain" description="YjiS-like" evidence="1">
    <location>
        <begin position="38"/>
        <end position="69"/>
    </location>
</feature>
<dbReference type="EMBL" id="CP043727">
    <property type="protein sequence ID" value="QHB31030.1"/>
    <property type="molecule type" value="Genomic_DNA"/>
</dbReference>
<gene>
    <name evidence="2" type="ORF">F0T03_01645</name>
</gene>
<evidence type="ECO:0000313" key="3">
    <source>
        <dbReference type="Proteomes" id="UP000464402"/>
    </source>
</evidence>
<keyword evidence="3" id="KW-1185">Reference proteome</keyword>
<accession>A0A857EUD3</accession>
<proteinExistence type="predicted"/>
<dbReference type="RefSeq" id="WP_159677117.1">
    <property type="nucleotide sequence ID" value="NZ_CP043727.1"/>
</dbReference>
<sequence length="79" mass="9486">MNNIIEDQIDKCCSSAARAAKNRPNIFIRLWLKTYRYAHQWNEQRKTANTLARLNSSQLKDIGLSREDIKRDYSRPFWR</sequence>
<dbReference type="InterPro" id="IPR009506">
    <property type="entry name" value="YjiS-like"/>
</dbReference>
<reference evidence="3" key="1">
    <citation type="submission" date="2019-09" db="EMBL/GenBank/DDBJ databases">
        <title>Yersinia canariae sp. nov., isolated from a human yersiniosis case.</title>
        <authorList>
            <person name="Nguyen S.V."/>
            <person name="Greig D."/>
            <person name="Hurley D."/>
            <person name="Cao Y."/>
            <person name="McCabe E."/>
            <person name="Mitchell M."/>
            <person name="Jenkins C."/>
            <person name="Fanning S."/>
        </authorList>
    </citation>
    <scope>NUCLEOTIDE SEQUENCE [LARGE SCALE GENOMIC DNA]</scope>
    <source>
        <strain evidence="3">NCTC 14382</strain>
    </source>
</reference>
<evidence type="ECO:0000313" key="2">
    <source>
        <dbReference type="EMBL" id="QHB31030.1"/>
    </source>
</evidence>
<evidence type="ECO:0000259" key="1">
    <source>
        <dbReference type="Pfam" id="PF06568"/>
    </source>
</evidence>
<dbReference type="Pfam" id="PF06568">
    <property type="entry name" value="YjiS-like"/>
    <property type="match status" value="1"/>
</dbReference>
<organism evidence="2 3">
    <name type="scientific">Yersinia canariae</name>
    <dbReference type="NCBI Taxonomy" id="2607663"/>
    <lineage>
        <taxon>Bacteria</taxon>
        <taxon>Pseudomonadati</taxon>
        <taxon>Pseudomonadota</taxon>
        <taxon>Gammaproteobacteria</taxon>
        <taxon>Enterobacterales</taxon>
        <taxon>Yersiniaceae</taxon>
        <taxon>Yersinia</taxon>
    </lineage>
</organism>
<dbReference type="Proteomes" id="UP000464402">
    <property type="component" value="Chromosome"/>
</dbReference>
<protein>
    <submittedName>
        <fullName evidence="2">DUF1127 domain-containing protein</fullName>
    </submittedName>
</protein>
<dbReference type="KEGG" id="yca:F0T03_01645"/>
<name>A0A857EUD3_9GAMM</name>